<evidence type="ECO:0000313" key="3">
    <source>
        <dbReference type="Ensembl" id="ENSPKIP00000024313.1"/>
    </source>
</evidence>
<evidence type="ECO:0000256" key="2">
    <source>
        <dbReference type="SAM" id="MobiDB-lite"/>
    </source>
</evidence>
<dbReference type="Pfam" id="PF14559">
    <property type="entry name" value="TPR_19"/>
    <property type="match status" value="1"/>
</dbReference>
<feature type="region of interest" description="Disordered" evidence="2">
    <location>
        <begin position="224"/>
        <end position="293"/>
    </location>
</feature>
<proteinExistence type="predicted"/>
<dbReference type="RefSeq" id="XP_023693090.1">
    <property type="nucleotide sequence ID" value="XM_023837322.2"/>
</dbReference>
<feature type="repeat" description="TPR" evidence="1">
    <location>
        <begin position="308"/>
        <end position="341"/>
    </location>
</feature>
<accession>A0A3B3S1A4</accession>
<dbReference type="SMART" id="SM00028">
    <property type="entry name" value="TPR"/>
    <property type="match status" value="3"/>
</dbReference>
<dbReference type="Ensembl" id="ENSPKIT00000005011.1">
    <property type="protein sequence ID" value="ENSPKIP00000024306.1"/>
    <property type="gene ID" value="ENSPKIG00000007616.1"/>
</dbReference>
<dbReference type="GeneID" id="111856960"/>
<dbReference type="STRING" id="1676925.ENSPKIP00000024306"/>
<dbReference type="AlphaFoldDB" id="A0A3B3S1A4"/>
<evidence type="ECO:0000256" key="1">
    <source>
        <dbReference type="PROSITE-ProRule" id="PRU00339"/>
    </source>
</evidence>
<feature type="compositionally biased region" description="Basic and acidic residues" evidence="2">
    <location>
        <begin position="258"/>
        <end position="276"/>
    </location>
</feature>
<dbReference type="Gene3D" id="1.25.40.10">
    <property type="entry name" value="Tetratricopeptide repeat domain"/>
    <property type="match status" value="2"/>
</dbReference>
<dbReference type="InterPro" id="IPR011990">
    <property type="entry name" value="TPR-like_helical_dom_sf"/>
</dbReference>
<dbReference type="InterPro" id="IPR050754">
    <property type="entry name" value="FKBP4/5/8-like"/>
</dbReference>
<dbReference type="OrthoDB" id="433738at2759"/>
<keyword evidence="1" id="KW-0802">TPR repeat</keyword>
<feature type="compositionally biased region" description="Polar residues" evidence="2">
    <location>
        <begin position="277"/>
        <end position="293"/>
    </location>
</feature>
<dbReference type="RefSeq" id="XP_023693091.1">
    <property type="nucleotide sequence ID" value="XM_023837323.2"/>
</dbReference>
<protein>
    <submittedName>
        <fullName evidence="3">FKBP prolyl isomerase like</fullName>
    </submittedName>
</protein>
<reference evidence="3" key="1">
    <citation type="submission" date="2025-05" db="UniProtKB">
        <authorList>
            <consortium name="Ensembl"/>
        </authorList>
    </citation>
    <scope>IDENTIFICATION</scope>
</reference>
<dbReference type="RefSeq" id="XP_023693092.1">
    <property type="nucleotide sequence ID" value="XM_023837324.2"/>
</dbReference>
<dbReference type="PANTHER" id="PTHR46512">
    <property type="entry name" value="PEPTIDYLPROLYL ISOMERASE"/>
    <property type="match status" value="1"/>
</dbReference>
<organism evidence="3 4">
    <name type="scientific">Paramormyrops kingsleyae</name>
    <dbReference type="NCBI Taxonomy" id="1676925"/>
    <lineage>
        <taxon>Eukaryota</taxon>
        <taxon>Metazoa</taxon>
        <taxon>Chordata</taxon>
        <taxon>Craniata</taxon>
        <taxon>Vertebrata</taxon>
        <taxon>Euteleostomi</taxon>
        <taxon>Actinopterygii</taxon>
        <taxon>Neopterygii</taxon>
        <taxon>Teleostei</taxon>
        <taxon>Osteoglossocephala</taxon>
        <taxon>Osteoglossomorpha</taxon>
        <taxon>Osteoglossiformes</taxon>
        <taxon>Mormyridae</taxon>
        <taxon>Paramormyrops</taxon>
    </lineage>
</organism>
<dbReference type="GeneTree" id="ENSGT00940000166364"/>
<dbReference type="CTD" id="63943"/>
<dbReference type="RefSeq" id="XP_023693089.1">
    <property type="nucleotide sequence ID" value="XM_023837321.2"/>
</dbReference>
<feature type="repeat" description="TPR" evidence="1">
    <location>
        <begin position="342"/>
        <end position="375"/>
    </location>
</feature>
<dbReference type="PANTHER" id="PTHR46512:SF10">
    <property type="entry name" value="FK506-BINDING PROTEIN-LIKE"/>
    <property type="match status" value="1"/>
</dbReference>
<dbReference type="Ensembl" id="ENSPKIT00000005018.1">
    <property type="protein sequence ID" value="ENSPKIP00000024313.1"/>
    <property type="gene ID" value="ENSPKIG00000007616.1"/>
</dbReference>
<dbReference type="Ensembl" id="ENSPKIT00000005026.1">
    <property type="protein sequence ID" value="ENSPKIP00000024320.1"/>
    <property type="gene ID" value="ENSPKIG00000007616.1"/>
</dbReference>
<dbReference type="RefSeq" id="XP_023693088.1">
    <property type="nucleotide sequence ID" value="XM_023837320.2"/>
</dbReference>
<name>A0A3B3S1A4_9TELE</name>
<dbReference type="Proteomes" id="UP000261540">
    <property type="component" value="Unplaced"/>
</dbReference>
<evidence type="ECO:0000313" key="4">
    <source>
        <dbReference type="Proteomes" id="UP000261540"/>
    </source>
</evidence>
<keyword evidence="4" id="KW-1185">Reference proteome</keyword>
<sequence length="405" mass="44406">MKTEGTDSTISWVSVCPSGLLKVESRRTRKTGSGDQSPVMGSVCRVRVWQKTEDRSGSQDTTGAEEHGILDEVHSEVQKFSFPRSQYSVLQIPEDTWVLVRMGDGQCDVVESCLEGMKAGEQCEVLVTILKDGTKPGSALIWQTDCSVLDPAGQEHQPLCYVLELHSFTSGRESWEMAPEEKWDWVKVHKKEGGERFRKADVWGAADCYSRALKLLLTLKEGEKGERQETQGMAEGGGQKAEESEASTGGQDASGGDGNKEVRASSEGDELDRKSDSIMSNEKTTSETMQKSEQVNLAIGGEYKAVRSELHSNLSLCQLRLGQPAKARHSSSKAIELDPSNAKAWYRLGQACSQVGELGLAQGAFKKVLELQPSSPSAQKALREVKAREKELDIKLGQKLSKMFS</sequence>
<dbReference type="KEGG" id="pki:111856960"/>
<dbReference type="SUPFAM" id="SSF48452">
    <property type="entry name" value="TPR-like"/>
    <property type="match status" value="1"/>
</dbReference>
<dbReference type="RefSeq" id="XP_023693087.1">
    <property type="nucleotide sequence ID" value="XM_023837319.2"/>
</dbReference>
<dbReference type="PROSITE" id="PS50005">
    <property type="entry name" value="TPR"/>
    <property type="match status" value="2"/>
</dbReference>
<dbReference type="InterPro" id="IPR019734">
    <property type="entry name" value="TPR_rpt"/>
</dbReference>